<organism evidence="5 6">
    <name type="scientific">Nonomuraea antimicrobica</name>
    <dbReference type="NCBI Taxonomy" id="561173"/>
    <lineage>
        <taxon>Bacteria</taxon>
        <taxon>Bacillati</taxon>
        <taxon>Actinomycetota</taxon>
        <taxon>Actinomycetes</taxon>
        <taxon>Streptosporangiales</taxon>
        <taxon>Streptosporangiaceae</taxon>
        <taxon>Nonomuraea</taxon>
    </lineage>
</organism>
<dbReference type="Pfam" id="PF09339">
    <property type="entry name" value="HTH_IclR"/>
    <property type="match status" value="1"/>
</dbReference>
<dbReference type="Pfam" id="PF13407">
    <property type="entry name" value="Peripla_BP_4"/>
    <property type="match status" value="1"/>
</dbReference>
<evidence type="ECO:0000313" key="5">
    <source>
        <dbReference type="EMBL" id="GAA3708605.1"/>
    </source>
</evidence>
<dbReference type="InterPro" id="IPR036390">
    <property type="entry name" value="WH_DNA-bd_sf"/>
</dbReference>
<dbReference type="RefSeq" id="WP_344892940.1">
    <property type="nucleotide sequence ID" value="NZ_BAAAZP010000198.1"/>
</dbReference>
<protein>
    <recommendedName>
        <fullName evidence="4">HTH iclR-type domain-containing protein</fullName>
    </recommendedName>
</protein>
<name>A0ABP7DQN4_9ACTN</name>
<keyword evidence="6" id="KW-1185">Reference proteome</keyword>
<proteinExistence type="inferred from homology"/>
<dbReference type="PANTHER" id="PTHR46847:SF2">
    <property type="entry name" value="ABC TRANSPORTER SUGAR-BINDING PROTEIN"/>
    <property type="match status" value="1"/>
</dbReference>
<evidence type="ECO:0000259" key="4">
    <source>
        <dbReference type="PROSITE" id="PS51077"/>
    </source>
</evidence>
<dbReference type="Gene3D" id="1.10.10.10">
    <property type="entry name" value="Winged helix-like DNA-binding domain superfamily/Winged helix DNA-binding domain"/>
    <property type="match status" value="1"/>
</dbReference>
<evidence type="ECO:0000256" key="2">
    <source>
        <dbReference type="ARBA" id="ARBA00007639"/>
    </source>
</evidence>
<dbReference type="InterPro" id="IPR036388">
    <property type="entry name" value="WH-like_DNA-bd_sf"/>
</dbReference>
<gene>
    <name evidence="5" type="ORF">GCM10022224_087650</name>
</gene>
<dbReference type="Proteomes" id="UP001500902">
    <property type="component" value="Unassembled WGS sequence"/>
</dbReference>
<dbReference type="SUPFAM" id="SSF53822">
    <property type="entry name" value="Periplasmic binding protein-like I"/>
    <property type="match status" value="1"/>
</dbReference>
<accession>A0ABP7DQN4</accession>
<dbReference type="InterPro" id="IPR028082">
    <property type="entry name" value="Peripla_BP_I"/>
</dbReference>
<comment type="caution">
    <text evidence="5">The sequence shown here is derived from an EMBL/GenBank/DDBJ whole genome shotgun (WGS) entry which is preliminary data.</text>
</comment>
<dbReference type="EMBL" id="BAAAZP010000198">
    <property type="protein sequence ID" value="GAA3708605.1"/>
    <property type="molecule type" value="Genomic_DNA"/>
</dbReference>
<evidence type="ECO:0000313" key="6">
    <source>
        <dbReference type="Proteomes" id="UP001500902"/>
    </source>
</evidence>
<dbReference type="InterPro" id="IPR025997">
    <property type="entry name" value="SBP_2_dom"/>
</dbReference>
<dbReference type="InterPro" id="IPR005471">
    <property type="entry name" value="Tscrpt_reg_IclR_N"/>
</dbReference>
<feature type="domain" description="HTH iclR-type" evidence="4">
    <location>
        <begin position="15"/>
        <end position="75"/>
    </location>
</feature>
<comment type="similarity">
    <text evidence="2">Belongs to the bacterial solute-binding protein 2 family.</text>
</comment>
<dbReference type="PROSITE" id="PS51077">
    <property type="entry name" value="HTH_ICLR"/>
    <property type="match status" value="1"/>
</dbReference>
<dbReference type="SMART" id="SM00346">
    <property type="entry name" value="HTH_ICLR"/>
    <property type="match status" value="1"/>
</dbReference>
<reference evidence="6" key="1">
    <citation type="journal article" date="2019" name="Int. J. Syst. Evol. Microbiol.">
        <title>The Global Catalogue of Microorganisms (GCM) 10K type strain sequencing project: providing services to taxonomists for standard genome sequencing and annotation.</title>
        <authorList>
            <consortium name="The Broad Institute Genomics Platform"/>
            <consortium name="The Broad Institute Genome Sequencing Center for Infectious Disease"/>
            <person name="Wu L."/>
            <person name="Ma J."/>
        </authorList>
    </citation>
    <scope>NUCLEOTIDE SEQUENCE [LARGE SCALE GENOMIC DNA]</scope>
    <source>
        <strain evidence="6">JCM 16904</strain>
    </source>
</reference>
<evidence type="ECO:0000256" key="3">
    <source>
        <dbReference type="ARBA" id="ARBA00022729"/>
    </source>
</evidence>
<sequence>MSGSPEDGKEGAGKVPAVGRAVAVLADLAAHGPAPLAALSRRVGIPKSTLLGICQALVEERLLQQDEHGRYTLGLALAELASAQMRNPPGIRLLGVAVPDTANPFYAVELRTLRHQCDLTGIDMVAMDAGQDARTQAGQVGELVRTGVDAIVLDAVHSAHVRGAVRAARDAGIPVIAVNAGAEGADACVTTDNVQAGQLAGQYLAGLLDGPAEIAIIDGRPVTATADRVAGFMSVLREHPAIRVVARERGDHTPHSGALIAAKLLDGHPRLAGFFGINDPTSEGILAAQAARGRSLPVVSVDGSAAATTAIATGGPLKATAAQDPARLAHLALRLAGRMRAGEPLTTRVRLLPTTLITAANADDYHPWG</sequence>
<keyword evidence="3" id="KW-0732">Signal</keyword>
<comment type="subcellular location">
    <subcellularLocation>
        <location evidence="1">Cell envelope</location>
    </subcellularLocation>
</comment>
<evidence type="ECO:0000256" key="1">
    <source>
        <dbReference type="ARBA" id="ARBA00004196"/>
    </source>
</evidence>
<dbReference type="PANTHER" id="PTHR46847">
    <property type="entry name" value="D-ALLOSE-BINDING PERIPLASMIC PROTEIN-RELATED"/>
    <property type="match status" value="1"/>
</dbReference>
<dbReference type="Gene3D" id="3.40.50.2300">
    <property type="match status" value="2"/>
</dbReference>
<dbReference type="SUPFAM" id="SSF46785">
    <property type="entry name" value="Winged helix' DNA-binding domain"/>
    <property type="match status" value="1"/>
</dbReference>